<dbReference type="Proteomes" id="UP000001819">
    <property type="component" value="Chromosome 3"/>
</dbReference>
<comment type="subcellular location">
    <subcellularLocation>
        <location evidence="1">Secreted</location>
    </subcellularLocation>
</comment>
<reference evidence="6" key="1">
    <citation type="submission" date="2024-06" db="UniProtKB">
        <authorList>
            <consortium name="RefSeq"/>
        </authorList>
    </citation>
    <scope>NUCLEOTIDE SEQUENCE [LARGE SCALE GENOMIC DNA]</scope>
    <source>
        <strain evidence="6">MV2-25</strain>
    </source>
</reference>
<comment type="similarity">
    <text evidence="2">Belongs to the PBP/GOBP family.</text>
</comment>
<dbReference type="RefSeq" id="XP_001360495.2">
    <property type="nucleotide sequence ID" value="XM_001360458.3"/>
</dbReference>
<dbReference type="InterPro" id="IPR052295">
    <property type="entry name" value="Odorant-binding_protein"/>
</dbReference>
<reference evidence="7" key="2">
    <citation type="submission" date="2025-08" db="UniProtKB">
        <authorList>
            <consortium name="RefSeq"/>
        </authorList>
    </citation>
    <scope>IDENTIFICATION</scope>
    <source>
        <strain evidence="7">MV-25-SWS-2005</strain>
        <tissue evidence="7">Whole body</tissue>
    </source>
</reference>
<sequence>MVRATFVICLAVAQLLGRLSAIRVHCRHVERIHEDHIHYCCKHPDGHDEVTEMCAKQTSFRLPSTEEEAMEDVTVDQAMVGTCWGKCVFDQYKLLDSNDTLDMIAVHTHYKKYHKTDPEYETEMLNAFQKCHSNTEDAASQFLSLPIVRAFGTGKFCKPASSVILSCVIYNFFHNCPQSRWSNSTECEETRAFAKKCKDVLTTM</sequence>
<evidence type="ECO:0000256" key="1">
    <source>
        <dbReference type="ARBA" id="ARBA00004613"/>
    </source>
</evidence>
<dbReference type="PANTHER" id="PTHR21066">
    <property type="entry name" value="ODORANT-BINDING PROTEIN 59A-RELATED"/>
    <property type="match status" value="1"/>
</dbReference>
<evidence type="ECO:0000259" key="5">
    <source>
        <dbReference type="Pfam" id="PF22651"/>
    </source>
</evidence>
<protein>
    <submittedName>
        <fullName evidence="7">General odorant-binding protein 68</fullName>
    </submittedName>
</protein>
<dbReference type="GO" id="GO:0005576">
    <property type="term" value="C:extracellular region"/>
    <property type="evidence" value="ECO:0007669"/>
    <property type="project" value="UniProtKB-SubCell"/>
</dbReference>
<evidence type="ECO:0000313" key="7">
    <source>
        <dbReference type="RefSeq" id="XP_001360495.2"/>
    </source>
</evidence>
<accession>A0A6I8UT39</accession>
<evidence type="ECO:0000256" key="3">
    <source>
        <dbReference type="ARBA" id="ARBA00022525"/>
    </source>
</evidence>
<feature type="signal peptide" evidence="4">
    <location>
        <begin position="1"/>
        <end position="21"/>
    </location>
</feature>
<evidence type="ECO:0000256" key="2">
    <source>
        <dbReference type="ARBA" id="ARBA00008098"/>
    </source>
</evidence>
<evidence type="ECO:0000313" key="6">
    <source>
        <dbReference type="Proteomes" id="UP000001819"/>
    </source>
</evidence>
<evidence type="ECO:0000256" key="4">
    <source>
        <dbReference type="SAM" id="SignalP"/>
    </source>
</evidence>
<dbReference type="PANTHER" id="PTHR21066:SF15">
    <property type="entry name" value="GH25962P-RELATED"/>
    <property type="match status" value="1"/>
</dbReference>
<organism evidence="6 7">
    <name type="scientific">Drosophila pseudoobscura pseudoobscura</name>
    <name type="common">Fruit fly</name>
    <dbReference type="NCBI Taxonomy" id="46245"/>
    <lineage>
        <taxon>Eukaryota</taxon>
        <taxon>Metazoa</taxon>
        <taxon>Ecdysozoa</taxon>
        <taxon>Arthropoda</taxon>
        <taxon>Hexapoda</taxon>
        <taxon>Insecta</taxon>
        <taxon>Pterygota</taxon>
        <taxon>Neoptera</taxon>
        <taxon>Endopterygota</taxon>
        <taxon>Diptera</taxon>
        <taxon>Brachycera</taxon>
        <taxon>Muscomorpha</taxon>
        <taxon>Ephydroidea</taxon>
        <taxon>Drosophilidae</taxon>
        <taxon>Drosophila</taxon>
        <taxon>Sophophora</taxon>
    </lineage>
</organism>
<dbReference type="InterPro" id="IPR054577">
    <property type="entry name" value="OBP47-like_dom"/>
</dbReference>
<dbReference type="GO" id="GO:0005549">
    <property type="term" value="F:odorant binding"/>
    <property type="evidence" value="ECO:0007669"/>
    <property type="project" value="InterPro"/>
</dbReference>
<dbReference type="Gene3D" id="1.10.238.270">
    <property type="match status" value="1"/>
</dbReference>
<dbReference type="InterPro" id="IPR036728">
    <property type="entry name" value="PBP_GOBP_sf"/>
</dbReference>
<gene>
    <name evidence="7" type="primary">Obp58b</name>
</gene>
<dbReference type="SUPFAM" id="SSF47565">
    <property type="entry name" value="Insect pheromone/odorant-binding proteins"/>
    <property type="match status" value="1"/>
</dbReference>
<keyword evidence="6" id="KW-1185">Reference proteome</keyword>
<dbReference type="AlphaFoldDB" id="A0A6I8UT39"/>
<dbReference type="InParanoid" id="A0A6I8UT39"/>
<keyword evidence="4" id="KW-0732">Signal</keyword>
<feature type="domain" description="OBP47-like" evidence="5">
    <location>
        <begin position="69"/>
        <end position="191"/>
    </location>
</feature>
<keyword evidence="3" id="KW-0964">Secreted</keyword>
<proteinExistence type="inferred from homology"/>
<feature type="chain" id="PRO_5026271328" evidence="4">
    <location>
        <begin position="22"/>
        <end position="204"/>
    </location>
</feature>
<dbReference type="KEGG" id="dpo:4803842"/>
<dbReference type="Pfam" id="PF22651">
    <property type="entry name" value="OBP47_like"/>
    <property type="match status" value="1"/>
</dbReference>
<name>A0A6I8UT39_DROPS</name>
<dbReference type="FunCoup" id="A0A6I8UT39">
    <property type="interactions" value="6"/>
</dbReference>